<evidence type="ECO:0000259" key="18">
    <source>
        <dbReference type="PROSITE" id="PS50041"/>
    </source>
</evidence>
<feature type="coiled-coil region" evidence="14">
    <location>
        <begin position="1052"/>
        <end position="1083"/>
    </location>
</feature>
<keyword evidence="8 16" id="KW-0472">Membrane</keyword>
<dbReference type="CDD" id="cd07302">
    <property type="entry name" value="CHD"/>
    <property type="match status" value="1"/>
</dbReference>
<keyword evidence="5" id="KW-0732">Signal</keyword>
<protein>
    <recommendedName>
        <fullName evidence="3 13">Guanylate cyclase</fullName>
        <ecNumber evidence="3 13">4.6.1.2</ecNumber>
    </recommendedName>
</protein>
<dbReference type="InterPro" id="IPR028082">
    <property type="entry name" value="Peripla_BP_I"/>
</dbReference>
<dbReference type="FunFam" id="3.30.70.1230:FF:000013">
    <property type="entry name" value="Guanylate cyclase"/>
    <property type="match status" value="1"/>
</dbReference>
<feature type="transmembrane region" description="Helical" evidence="16">
    <location>
        <begin position="2136"/>
        <end position="2161"/>
    </location>
</feature>
<feature type="region of interest" description="Disordered" evidence="15">
    <location>
        <begin position="2288"/>
        <end position="2315"/>
    </location>
</feature>
<dbReference type="GO" id="GO:0005524">
    <property type="term" value="F:ATP binding"/>
    <property type="evidence" value="ECO:0007669"/>
    <property type="project" value="InterPro"/>
</dbReference>
<dbReference type="Gene3D" id="2.60.220.50">
    <property type="match status" value="1"/>
</dbReference>
<dbReference type="PROSITE" id="PS00452">
    <property type="entry name" value="GUANYLATE_CYCLASE_1"/>
    <property type="match status" value="1"/>
</dbReference>
<evidence type="ECO:0000256" key="9">
    <source>
        <dbReference type="ARBA" id="ARBA00023157"/>
    </source>
</evidence>
<evidence type="ECO:0000256" key="15">
    <source>
        <dbReference type="SAM" id="MobiDB-lite"/>
    </source>
</evidence>
<dbReference type="Pfam" id="PF00615">
    <property type="entry name" value="RGS"/>
    <property type="match status" value="1"/>
</dbReference>
<dbReference type="PRINTS" id="PR00249">
    <property type="entry name" value="GPCRSECRETIN"/>
</dbReference>
<dbReference type="InterPro" id="IPR046338">
    <property type="entry name" value="GAIN_dom_sf"/>
</dbReference>
<comment type="subcellular location">
    <subcellularLocation>
        <location evidence="1">Membrane</location>
        <topology evidence="1">Multi-pass membrane protein</topology>
    </subcellularLocation>
    <subcellularLocation>
        <location evidence="2">Membrane</location>
        <topology evidence="2">Single-pass type I membrane protein</topology>
    </subcellularLocation>
</comment>
<feature type="domain" description="GAIN-B" evidence="21">
    <location>
        <begin position="1805"/>
        <end position="1973"/>
    </location>
</feature>
<dbReference type="Pfam" id="PF01825">
    <property type="entry name" value="GPS"/>
    <property type="match status" value="1"/>
</dbReference>
<dbReference type="SMART" id="SM00220">
    <property type="entry name" value="S_TKc"/>
    <property type="match status" value="1"/>
</dbReference>
<feature type="transmembrane region" description="Helical" evidence="16">
    <location>
        <begin position="2181"/>
        <end position="2203"/>
    </location>
</feature>
<dbReference type="SUPFAM" id="SSF81321">
    <property type="entry name" value="Family A G protein-coupled receptor-like"/>
    <property type="match status" value="1"/>
</dbReference>
<evidence type="ECO:0000256" key="10">
    <source>
        <dbReference type="ARBA" id="ARBA00023239"/>
    </source>
</evidence>
<dbReference type="PROSITE" id="PS50132">
    <property type="entry name" value="RGS"/>
    <property type="match status" value="1"/>
</dbReference>
<evidence type="ECO:0000256" key="13">
    <source>
        <dbReference type="RuleBase" id="RU003431"/>
    </source>
</evidence>
<evidence type="ECO:0000256" key="6">
    <source>
        <dbReference type="ARBA" id="ARBA00022741"/>
    </source>
</evidence>
<feature type="domain" description="Protein kinase" evidence="17">
    <location>
        <begin position="752"/>
        <end position="1043"/>
    </location>
</feature>
<evidence type="ECO:0000256" key="2">
    <source>
        <dbReference type="ARBA" id="ARBA00004479"/>
    </source>
</evidence>
<dbReference type="InterPro" id="IPR050401">
    <property type="entry name" value="Cyclic_nucleotide_synthase"/>
</dbReference>
<comment type="catalytic activity">
    <reaction evidence="13">
        <text>GTP = 3',5'-cyclic GMP + diphosphate</text>
        <dbReference type="Rhea" id="RHEA:13665"/>
        <dbReference type="ChEBI" id="CHEBI:33019"/>
        <dbReference type="ChEBI" id="CHEBI:37565"/>
        <dbReference type="ChEBI" id="CHEBI:57746"/>
        <dbReference type="EC" id="4.6.1.2"/>
    </reaction>
</comment>
<gene>
    <name evidence="23" type="ORF">QVE165_LOCUS40916</name>
</gene>
<keyword evidence="9" id="KW-1015">Disulfide bond</keyword>
<dbReference type="InterPro" id="IPR016137">
    <property type="entry name" value="RGS"/>
</dbReference>
<evidence type="ECO:0000256" key="3">
    <source>
        <dbReference type="ARBA" id="ARBA00012202"/>
    </source>
</evidence>
<evidence type="ECO:0000256" key="8">
    <source>
        <dbReference type="ARBA" id="ARBA00023136"/>
    </source>
</evidence>
<dbReference type="OrthoDB" id="1890790at2759"/>
<keyword evidence="24" id="KW-1185">Reference proteome</keyword>
<dbReference type="PROSITE" id="PS50261">
    <property type="entry name" value="G_PROTEIN_RECEP_F2_4"/>
    <property type="match status" value="1"/>
</dbReference>
<dbReference type="EC" id="4.6.1.2" evidence="3 13"/>
<feature type="domain" description="Guanylate cyclase" evidence="19">
    <location>
        <begin position="1115"/>
        <end position="1245"/>
    </location>
</feature>
<dbReference type="Pfam" id="PF00002">
    <property type="entry name" value="7tm_2"/>
    <property type="match status" value="1"/>
</dbReference>
<dbReference type="Proteomes" id="UP000663832">
    <property type="component" value="Unassembled WGS sequence"/>
</dbReference>
<evidence type="ECO:0000256" key="1">
    <source>
        <dbReference type="ARBA" id="ARBA00004141"/>
    </source>
</evidence>
<dbReference type="Gene3D" id="3.10.100.10">
    <property type="entry name" value="Mannose-Binding Protein A, subunit A"/>
    <property type="match status" value="1"/>
</dbReference>
<dbReference type="SMART" id="SM00044">
    <property type="entry name" value="CYCc"/>
    <property type="match status" value="1"/>
</dbReference>
<dbReference type="SUPFAM" id="SSF53822">
    <property type="entry name" value="Periplasmic binding protein-like I"/>
    <property type="match status" value="1"/>
</dbReference>
<evidence type="ECO:0000259" key="19">
    <source>
        <dbReference type="PROSITE" id="PS50125"/>
    </source>
</evidence>
<dbReference type="EMBL" id="CAJNOM010000479">
    <property type="protein sequence ID" value="CAF1460608.1"/>
    <property type="molecule type" value="Genomic_DNA"/>
</dbReference>
<dbReference type="InterPro" id="IPR038207">
    <property type="entry name" value="DIX_dom_sf"/>
</dbReference>
<dbReference type="Pfam" id="PF00211">
    <property type="entry name" value="Guanylate_cyc"/>
    <property type="match status" value="1"/>
</dbReference>
<evidence type="ECO:0000313" key="24">
    <source>
        <dbReference type="Proteomes" id="UP000663832"/>
    </source>
</evidence>
<dbReference type="PANTHER" id="PTHR11920:SF462">
    <property type="entry name" value="GUANYLATE CYCLASE"/>
    <property type="match status" value="1"/>
</dbReference>
<feature type="transmembrane region" description="Helical" evidence="16">
    <location>
        <begin position="2096"/>
        <end position="2116"/>
    </location>
</feature>
<dbReference type="PANTHER" id="PTHR11920">
    <property type="entry name" value="GUANYLYL CYCLASE"/>
    <property type="match status" value="1"/>
</dbReference>
<feature type="transmembrane region" description="Helical" evidence="16">
    <location>
        <begin position="1984"/>
        <end position="2011"/>
    </location>
</feature>
<keyword evidence="14" id="KW-0175">Coiled coil</keyword>
<dbReference type="InterPro" id="IPR000203">
    <property type="entry name" value="GPS"/>
</dbReference>
<dbReference type="Pfam" id="PF07701">
    <property type="entry name" value="HNOBA"/>
    <property type="match status" value="1"/>
</dbReference>
<feature type="transmembrane region" description="Helical" evidence="16">
    <location>
        <begin position="2023"/>
        <end position="2043"/>
    </location>
</feature>
<feature type="transmembrane region" description="Helical" evidence="16">
    <location>
        <begin position="2209"/>
        <end position="2233"/>
    </location>
</feature>
<evidence type="ECO:0000256" key="4">
    <source>
        <dbReference type="ARBA" id="ARBA00022692"/>
    </source>
</evidence>
<dbReference type="InterPro" id="IPR016187">
    <property type="entry name" value="CTDL_fold"/>
</dbReference>
<feature type="domain" description="C-type lectin" evidence="18">
    <location>
        <begin position="1511"/>
        <end position="1676"/>
    </location>
</feature>
<evidence type="ECO:0000259" key="20">
    <source>
        <dbReference type="PROSITE" id="PS50132"/>
    </source>
</evidence>
<keyword evidence="4 16" id="KW-0812">Transmembrane</keyword>
<feature type="transmembrane region" description="Helical" evidence="16">
    <location>
        <begin position="2063"/>
        <end position="2084"/>
    </location>
</feature>
<proteinExistence type="inferred from homology"/>
<dbReference type="SUPFAM" id="SSF56436">
    <property type="entry name" value="C-type lectin-like"/>
    <property type="match status" value="1"/>
</dbReference>
<dbReference type="InterPro" id="IPR057244">
    <property type="entry name" value="GAIN_B"/>
</dbReference>
<dbReference type="GO" id="GO:0004672">
    <property type="term" value="F:protein kinase activity"/>
    <property type="evidence" value="ECO:0007669"/>
    <property type="project" value="InterPro"/>
</dbReference>
<organism evidence="23 24">
    <name type="scientific">Adineta steineri</name>
    <dbReference type="NCBI Taxonomy" id="433720"/>
    <lineage>
        <taxon>Eukaryota</taxon>
        <taxon>Metazoa</taxon>
        <taxon>Spiralia</taxon>
        <taxon>Gnathifera</taxon>
        <taxon>Rotifera</taxon>
        <taxon>Eurotatoria</taxon>
        <taxon>Bdelloidea</taxon>
        <taxon>Adinetida</taxon>
        <taxon>Adinetidae</taxon>
        <taxon>Adineta</taxon>
    </lineage>
</organism>
<feature type="transmembrane region" description="Helical" evidence="16">
    <location>
        <begin position="529"/>
        <end position="547"/>
    </location>
</feature>
<dbReference type="InterPro" id="IPR001054">
    <property type="entry name" value="A/G_cyclase"/>
</dbReference>
<keyword evidence="11 13" id="KW-0141">cGMP biosynthesis</keyword>
<dbReference type="Gene3D" id="2.40.240.130">
    <property type="match status" value="1"/>
</dbReference>
<dbReference type="Gene3D" id="3.30.70.1230">
    <property type="entry name" value="Nucleotide cyclase"/>
    <property type="match status" value="1"/>
</dbReference>
<dbReference type="Gene3D" id="1.10.167.10">
    <property type="entry name" value="Regulator of G-protein Signalling 4, domain 2"/>
    <property type="match status" value="1"/>
</dbReference>
<dbReference type="GO" id="GO:0035556">
    <property type="term" value="P:intracellular signal transduction"/>
    <property type="evidence" value="ECO:0007669"/>
    <property type="project" value="InterPro"/>
</dbReference>
<dbReference type="PROSITE" id="PS50011">
    <property type="entry name" value="PROTEIN_KINASE_DOM"/>
    <property type="match status" value="1"/>
</dbReference>
<dbReference type="InterPro" id="IPR044926">
    <property type="entry name" value="RGS_subdomain_2"/>
</dbReference>
<evidence type="ECO:0000259" key="22">
    <source>
        <dbReference type="PROSITE" id="PS50261"/>
    </source>
</evidence>
<accession>A0A815QA67</accession>
<dbReference type="SUPFAM" id="SSF56112">
    <property type="entry name" value="Protein kinase-like (PK-like)"/>
    <property type="match status" value="1"/>
</dbReference>
<dbReference type="InterPro" id="IPR000719">
    <property type="entry name" value="Prot_kinase_dom"/>
</dbReference>
<reference evidence="23" key="1">
    <citation type="submission" date="2021-02" db="EMBL/GenBank/DDBJ databases">
        <authorList>
            <person name="Nowell W R."/>
        </authorList>
    </citation>
    <scope>NUCLEOTIDE SEQUENCE</scope>
</reference>
<dbReference type="GO" id="GO:0001653">
    <property type="term" value="F:peptide receptor activity"/>
    <property type="evidence" value="ECO:0007669"/>
    <property type="project" value="TreeGrafter"/>
</dbReference>
<dbReference type="PROSITE" id="PS50125">
    <property type="entry name" value="GUANYLATE_CYCLASE_2"/>
    <property type="match status" value="1"/>
</dbReference>
<dbReference type="InterPro" id="IPR017981">
    <property type="entry name" value="GPCR_2-like_7TM"/>
</dbReference>
<keyword evidence="10 12" id="KW-0456">Lyase</keyword>
<name>A0A815QA67_9BILA</name>
<dbReference type="SUPFAM" id="SSF55073">
    <property type="entry name" value="Nucleotide cyclase"/>
    <property type="match status" value="1"/>
</dbReference>
<feature type="region of interest" description="Disordered" evidence="15">
    <location>
        <begin position="1350"/>
        <end position="1410"/>
    </location>
</feature>
<evidence type="ECO:0000256" key="7">
    <source>
        <dbReference type="ARBA" id="ARBA00022989"/>
    </source>
</evidence>
<feature type="domain" description="G-protein coupled receptors family 2 profile 2" evidence="22">
    <location>
        <begin position="1986"/>
        <end position="2234"/>
    </location>
</feature>
<dbReference type="InterPro" id="IPR000832">
    <property type="entry name" value="GPCR_2_secretin-like"/>
</dbReference>
<comment type="caution">
    <text evidence="23">The sequence shown here is derived from an EMBL/GenBank/DDBJ whole genome shotgun (WGS) entry which is preliminary data.</text>
</comment>
<dbReference type="InterPro" id="IPR016186">
    <property type="entry name" value="C-type_lectin-like/link_sf"/>
</dbReference>
<dbReference type="Gene3D" id="1.10.510.10">
    <property type="entry name" value="Transferase(Phosphotransferase) domain 1"/>
    <property type="match status" value="1"/>
</dbReference>
<evidence type="ECO:0000313" key="23">
    <source>
        <dbReference type="EMBL" id="CAF1460608.1"/>
    </source>
</evidence>
<feature type="coiled-coil region" evidence="14">
    <location>
        <begin position="1317"/>
        <end position="1345"/>
    </location>
</feature>
<evidence type="ECO:0000256" key="14">
    <source>
        <dbReference type="SAM" id="Coils"/>
    </source>
</evidence>
<evidence type="ECO:0000256" key="5">
    <source>
        <dbReference type="ARBA" id="ARBA00022729"/>
    </source>
</evidence>
<dbReference type="InterPro" id="IPR011009">
    <property type="entry name" value="Kinase-like_dom_sf"/>
</dbReference>
<dbReference type="InterPro" id="IPR018297">
    <property type="entry name" value="A/G_cyclase_CS"/>
</dbReference>
<dbReference type="InterPro" id="IPR036305">
    <property type="entry name" value="RGS_sf"/>
</dbReference>
<feature type="compositionally biased region" description="Basic and acidic residues" evidence="15">
    <location>
        <begin position="1375"/>
        <end position="1387"/>
    </location>
</feature>
<dbReference type="GO" id="GO:0007168">
    <property type="term" value="P:receptor guanylyl cyclase signaling pathway"/>
    <property type="evidence" value="ECO:0007669"/>
    <property type="project" value="TreeGrafter"/>
</dbReference>
<dbReference type="InterPro" id="IPR001245">
    <property type="entry name" value="Ser-Thr/Tyr_kinase_cat_dom"/>
</dbReference>
<evidence type="ECO:0000259" key="21">
    <source>
        <dbReference type="PROSITE" id="PS50221"/>
    </source>
</evidence>
<dbReference type="SUPFAM" id="SSF48097">
    <property type="entry name" value="Regulator of G-protein signaling, RGS"/>
    <property type="match status" value="1"/>
</dbReference>
<feature type="compositionally biased region" description="Polar residues" evidence="15">
    <location>
        <begin position="2288"/>
        <end position="2314"/>
    </location>
</feature>
<keyword evidence="6" id="KW-0547">Nucleotide-binding</keyword>
<feature type="transmembrane region" description="Helical" evidence="16">
    <location>
        <begin position="709"/>
        <end position="731"/>
    </location>
</feature>
<dbReference type="SMART" id="SM00034">
    <property type="entry name" value="CLECT"/>
    <property type="match status" value="1"/>
</dbReference>
<dbReference type="SMART" id="SM00303">
    <property type="entry name" value="GPS"/>
    <property type="match status" value="1"/>
</dbReference>
<evidence type="ECO:0000256" key="16">
    <source>
        <dbReference type="SAM" id="Phobius"/>
    </source>
</evidence>
<dbReference type="InterPro" id="IPR011645">
    <property type="entry name" value="HNOB_dom_associated"/>
</dbReference>
<dbReference type="GO" id="GO:0004016">
    <property type="term" value="F:adenylate cyclase activity"/>
    <property type="evidence" value="ECO:0007669"/>
    <property type="project" value="TreeGrafter"/>
</dbReference>
<evidence type="ECO:0000259" key="17">
    <source>
        <dbReference type="PROSITE" id="PS50011"/>
    </source>
</evidence>
<keyword evidence="7 16" id="KW-1133">Transmembrane helix</keyword>
<dbReference type="GO" id="GO:0005886">
    <property type="term" value="C:plasma membrane"/>
    <property type="evidence" value="ECO:0007669"/>
    <property type="project" value="TreeGrafter"/>
</dbReference>
<comment type="similarity">
    <text evidence="12">Belongs to the adenylyl cyclase class-4/guanylyl cyclase family.</text>
</comment>
<dbReference type="GO" id="GO:0004930">
    <property type="term" value="F:G protein-coupled receptor activity"/>
    <property type="evidence" value="ECO:0007669"/>
    <property type="project" value="InterPro"/>
</dbReference>
<dbReference type="PROSITE" id="PS50041">
    <property type="entry name" value="C_TYPE_LECTIN_2"/>
    <property type="match status" value="1"/>
</dbReference>
<dbReference type="CDD" id="cd15040">
    <property type="entry name" value="7tmB2_Adhesion"/>
    <property type="match status" value="1"/>
</dbReference>
<dbReference type="InterPro" id="IPR029787">
    <property type="entry name" value="Nucleotide_cyclase"/>
</dbReference>
<dbReference type="PROSITE" id="PS50221">
    <property type="entry name" value="GAIN_B"/>
    <property type="match status" value="1"/>
</dbReference>
<dbReference type="Pfam" id="PF07714">
    <property type="entry name" value="PK_Tyr_Ser-Thr"/>
    <property type="match status" value="1"/>
</dbReference>
<dbReference type="InterPro" id="IPR001304">
    <property type="entry name" value="C-type_lectin-like"/>
</dbReference>
<dbReference type="GO" id="GO:0004383">
    <property type="term" value="F:guanylate cyclase activity"/>
    <property type="evidence" value="ECO:0007669"/>
    <property type="project" value="UniProtKB-EC"/>
</dbReference>
<evidence type="ECO:0000256" key="11">
    <source>
        <dbReference type="ARBA" id="ARBA00023293"/>
    </source>
</evidence>
<sequence>MYSDTECTRRIGTSNRSYQSTSLSNRYVRGLGSNQDLSKRTPLISSPSISEIIYNNETFPLLAEFLQIHGRESLVGFCAIVIGISNLSSDKRQALYAVRAAYRQYINDETISNSWLQTTTREFIRIQIAQRVFDPYKIFQPAMKDMLQYLKQNFYANFLSSQIWKNYLVKKQQQDKRMKSINASTPKKLNSSISTSTVKSSKQISSKRDILTSFNANRTLGSTNSISTTIKTPLACFIQNKDVPYMIYLNIPVECVTLGDIKPRIHHLAGKKFDNQTIECHYYFKRRIDPSEICLMNDGITSVPTYVYEEIDNEDIHTPVPHLDGTIVFISSCLCQNSTYVLTYTSTSVINSYLNPNISILTNTAVVERLLSTSNGLVSSTKILLTATNIQSIVFAWNTGDCSYPSALATSYPTIFISSPICFTQTSLSNNLLQLAPTTDQLGYAAVLFMRSYSLHYFSMIISDSNTFYSNLGIQFSRYLTQRSYIFERSMSTGNFSSSFATNSLNSRVFFIICSYSEEQSLYSIISNFYQSISLSMGNVIFVFIHWSHHFMSFYTTQFSPNVTSYSTSSFPILHLLPIDSSMTNSFNNLVLNYQQQILNPTPNLTFSDDVIFTLHELESVELFQTIYMSNISSTNWTTLFGSITFDSNEQRSFTYAFVGRQCNGSWTILKSIINSVFINNDATLSNCISYPNGENISAGDSGWRTLRIVLFSLMGVVIACIIGLIAFFVIRNQRNRKQMSRGPNKIILLPDDIMFVMPKGSIFTSKVNLKNEPHERSNVSIRSEDVQAGKTARYNGDLVEVKKLHIGPLSLRTKVMRELRLLKDLRHENVNTFIGLFIEPNAPALIYEYGHRGSLEDILKKEEIKLDWNFKWSMLNDLVRGMRYLTNSSIRCHGNLKSRNCVVDSRWVLKVTDYHLNEIYTLQNAPRQVDINDLLWMSPEHIRTSIIKNDVATVMTSSSAGDVYSFGIIMQEVILRGPPFCMLDLTPQEIIAKIKKPPPLLRPSVSKQVAPPEYINSMKQCWAEQAETRPSFNDLAQSIKLLNGGKKVNIVDTMFKMLEQYSNNLEDLIKERTTQLEEEKKKTDKLLSQMLPPTVADSLKAGKAVEAVWYECVTIYFSDIVGFTTISALSSPMEVIDLLNDLYTMFDSILEDFDCYKVETIGDAYMVVSGLPIENGHKHASEIATMALTLLHACGKFKIRHMPGVPLQLRIGLHSGACVAGVVGLKMPRYCLFGDTVNTASRMESTGMAYRIHSSETTAALLEEIGGFHLEYRGVTEIKGRGNYTTYWLTGKIGFDKELPAPVISENNHGLDKELVKLAEKSAREREKRIRDAQEAKLANAAANNQIQVKPIIETVPSEQKSKPSKKSHSKLTNGDHDTNTAEDLLRFTPPLEKPQPSNSEDKYPVPTTSSEIPAKLQHMIEPSGPIKKSTKAKCKYEQSRETIETTRELCLDEYRQQQKFSQRRQVLSPFCSQYCAETMDCQQQNEQSACVNPLYPPWPLRTLKFVQKFERVCYIRITEVLRYEQAEQLCRKHGLELAIIDNMRLLERLKQMNMFNTTCKGQCPETRGFYIGLKRQMDEDSLSSSKWIWSNNVTWAQSETDCGDEYSETSFANASLLCYIGSDGQKKVTVWNEGEPNNHRVNQFQLGEQCVEIIARPHKNGSSEDIGRLNDIPCVKATLGAICQINDLKPINSTRFEYFATIMGFNETETEENDLLKNLFSNFEGSIEPNLDAMASMTAALEGLLALPSFTTEQANHVLNIVDHLVNITGQIEVEDNSLKVVTNKLLHFIDLFPVKIEINNEQSTSFKYENMMTSLVNVNFAQQDDSKWFTIKSDKHHPDSIIELNIRALRELTNNYCIIETIFSNFNLFPQTNKTTQINNNRLLGTPISYQIANWTTIKIDEDFVRFQIRVPKDIQTRNISCVYWSFDKNNGSWIEDNGCHFAGYKNDYAQCYCNHLTHFALLMLPESEQTLEPLSYVESFILTTVTYIGIGLSIFGLVITLITYILFRCLQKNHLHSSLFMLCLSILFVNCLYIPFSLIKPHELATGKISYCNILGFLFHYFITTSFMWMLIMASIQYMYFVRIFNTHISHFLIKVNVIGWILPLIFPILVISIGTNGGYTGETRCWINNEILLYTTFLAPISLIVFCNFILFLFILQSLFQSDPTIPTQQNNRSKLQVGAALCCFVSIGCTWAFGILVLIRSSFIHQLIFCISNSLQGFLIFIFHVYLSKPKRELWQTFFIQRGFHQRPHSISAHTALSTTSDSGTRNISSLARPVKFRFTSTQSTNDSTGASTAINPTFTDTNGSNLLNKERIQPGRTSQIVIRSQPEFLYDKIQKAKMEINNHYA</sequence>
<dbReference type="Gene3D" id="1.20.1070.10">
    <property type="entry name" value="Rhodopsin 7-helix transmembrane proteins"/>
    <property type="match status" value="1"/>
</dbReference>
<evidence type="ECO:0000256" key="12">
    <source>
        <dbReference type="RuleBase" id="RU000405"/>
    </source>
</evidence>
<feature type="domain" description="RGS" evidence="20">
    <location>
        <begin position="48"/>
        <end position="168"/>
    </location>
</feature>
<dbReference type="CDD" id="cd00037">
    <property type="entry name" value="CLECT"/>
    <property type="match status" value="1"/>
</dbReference>